<evidence type="ECO:0000256" key="1">
    <source>
        <dbReference type="SAM" id="Phobius"/>
    </source>
</evidence>
<dbReference type="AlphaFoldDB" id="A0A8S1NKZ1"/>
<keyword evidence="1" id="KW-0812">Transmembrane</keyword>
<dbReference type="EMBL" id="CAJJDM010000094">
    <property type="protein sequence ID" value="CAD8092802.1"/>
    <property type="molecule type" value="Genomic_DNA"/>
</dbReference>
<reference evidence="2" key="1">
    <citation type="submission" date="2021-01" db="EMBL/GenBank/DDBJ databases">
        <authorList>
            <consortium name="Genoscope - CEA"/>
            <person name="William W."/>
        </authorList>
    </citation>
    <scope>NUCLEOTIDE SEQUENCE</scope>
</reference>
<accession>A0A8S1NKZ1</accession>
<protein>
    <recommendedName>
        <fullName evidence="4">Transmembrane protein</fullName>
    </recommendedName>
</protein>
<comment type="caution">
    <text evidence="2">The sequence shown here is derived from an EMBL/GenBank/DDBJ whole genome shotgun (WGS) entry which is preliminary data.</text>
</comment>
<keyword evidence="3" id="KW-1185">Reference proteome</keyword>
<evidence type="ECO:0000313" key="2">
    <source>
        <dbReference type="EMBL" id="CAD8092802.1"/>
    </source>
</evidence>
<proteinExistence type="predicted"/>
<keyword evidence="1" id="KW-1133">Transmembrane helix</keyword>
<organism evidence="2 3">
    <name type="scientific">Paramecium primaurelia</name>
    <dbReference type="NCBI Taxonomy" id="5886"/>
    <lineage>
        <taxon>Eukaryota</taxon>
        <taxon>Sar</taxon>
        <taxon>Alveolata</taxon>
        <taxon>Ciliophora</taxon>
        <taxon>Intramacronucleata</taxon>
        <taxon>Oligohymenophorea</taxon>
        <taxon>Peniculida</taxon>
        <taxon>Parameciidae</taxon>
        <taxon>Paramecium</taxon>
    </lineage>
</organism>
<sequence>MQHYAYESKFLKFYTIRIIQICEQKTLKIGLKQIREYSNRQSKINKNKNNKSKEQVYRGEIYISTRKYIQILSKLPKLTQNINLSDHLKKKIGLNSQITTNVKEKVSFIIEKKNQEQEILYQQGIQNLKNHQFIRGGIQIIYSTTQVAIQKSIIEIKVLMVIAMPALIVTVFLKLIKLR</sequence>
<evidence type="ECO:0000313" key="3">
    <source>
        <dbReference type="Proteomes" id="UP000688137"/>
    </source>
</evidence>
<feature type="transmembrane region" description="Helical" evidence="1">
    <location>
        <begin position="158"/>
        <end position="176"/>
    </location>
</feature>
<keyword evidence="1" id="KW-0472">Membrane</keyword>
<evidence type="ECO:0008006" key="4">
    <source>
        <dbReference type="Google" id="ProtNLM"/>
    </source>
</evidence>
<gene>
    <name evidence="2" type="ORF">PPRIM_AZ9-3.1.T0910135</name>
</gene>
<dbReference type="Proteomes" id="UP000688137">
    <property type="component" value="Unassembled WGS sequence"/>
</dbReference>
<name>A0A8S1NKZ1_PARPR</name>